<keyword evidence="2" id="KW-1185">Reference proteome</keyword>
<dbReference type="AlphaFoldDB" id="G1LXR9"/>
<evidence type="ECO:0000313" key="1">
    <source>
        <dbReference type="Ensembl" id="ENSAMEP00000011874.2"/>
    </source>
</evidence>
<reference evidence="1 2" key="1">
    <citation type="journal article" date="2010" name="Nature">
        <title>The sequence and de novo assembly of the giant panda genome.</title>
        <authorList>
            <person name="Li R."/>
            <person name="Fan W."/>
            <person name="Tian G."/>
            <person name="Zhu H."/>
            <person name="He L."/>
            <person name="Cai J."/>
            <person name="Huang Q."/>
            <person name="Cai Q."/>
            <person name="Li B."/>
            <person name="Bai Y."/>
            <person name="Zhang Z."/>
            <person name="Zhang Y."/>
            <person name="Wang W."/>
            <person name="Li J."/>
            <person name="Wei F."/>
            <person name="Li H."/>
            <person name="Jian M."/>
            <person name="Li J."/>
            <person name="Zhang Z."/>
            <person name="Nielsen R."/>
            <person name="Li D."/>
            <person name="Gu W."/>
            <person name="Yang Z."/>
            <person name="Xuan Z."/>
            <person name="Ryder O.A."/>
            <person name="Leung F.C."/>
            <person name="Zhou Y."/>
            <person name="Cao J."/>
            <person name="Sun X."/>
            <person name="Fu Y."/>
            <person name="Fang X."/>
            <person name="Guo X."/>
            <person name="Wang B."/>
            <person name="Hou R."/>
            <person name="Shen F."/>
            <person name="Mu B."/>
            <person name="Ni P."/>
            <person name="Lin R."/>
            <person name="Qian W."/>
            <person name="Wang G."/>
            <person name="Yu C."/>
            <person name="Nie W."/>
            <person name="Wang J."/>
            <person name="Wu Z."/>
            <person name="Liang H."/>
            <person name="Min J."/>
            <person name="Wu Q."/>
            <person name="Cheng S."/>
            <person name="Ruan J."/>
            <person name="Wang M."/>
            <person name="Shi Z."/>
            <person name="Wen M."/>
            <person name="Liu B."/>
            <person name="Ren X."/>
            <person name="Zheng H."/>
            <person name="Dong D."/>
            <person name="Cook K."/>
            <person name="Shan G."/>
            <person name="Zhang H."/>
            <person name="Kosiol C."/>
            <person name="Xie X."/>
            <person name="Lu Z."/>
            <person name="Zheng H."/>
            <person name="Li Y."/>
            <person name="Steiner C.C."/>
            <person name="Lam T.T."/>
            <person name="Lin S."/>
            <person name="Zhang Q."/>
            <person name="Li G."/>
            <person name="Tian J."/>
            <person name="Gong T."/>
            <person name="Liu H."/>
            <person name="Zhang D."/>
            <person name="Fang L."/>
            <person name="Ye C."/>
            <person name="Zhang J."/>
            <person name="Hu W."/>
            <person name="Xu A."/>
            <person name="Ren Y."/>
            <person name="Zhang G."/>
            <person name="Bruford M.W."/>
            <person name="Li Q."/>
            <person name="Ma L."/>
            <person name="Guo Y."/>
            <person name="An N."/>
            <person name="Hu Y."/>
            <person name="Zheng Y."/>
            <person name="Shi Y."/>
            <person name="Li Z."/>
            <person name="Liu Q."/>
            <person name="Chen Y."/>
            <person name="Zhao J."/>
            <person name="Qu N."/>
            <person name="Zhao S."/>
            <person name="Tian F."/>
            <person name="Wang X."/>
            <person name="Wang H."/>
            <person name="Xu L."/>
            <person name="Liu X."/>
            <person name="Vinar T."/>
            <person name="Wang Y."/>
            <person name="Lam T.W."/>
            <person name="Yiu S.M."/>
            <person name="Liu S."/>
            <person name="Zhang H."/>
            <person name="Li D."/>
            <person name="Huang Y."/>
            <person name="Wang X."/>
            <person name="Yang G."/>
            <person name="Jiang Z."/>
            <person name="Wang J."/>
            <person name="Qin N."/>
            <person name="Li L."/>
            <person name="Li J."/>
            <person name="Bolund L."/>
            <person name="Kristiansen K."/>
            <person name="Wong G.K."/>
            <person name="Olson M."/>
            <person name="Zhang X."/>
            <person name="Li S."/>
            <person name="Yang H."/>
            <person name="Wang J."/>
            <person name="Wang J."/>
        </authorList>
    </citation>
    <scope>NUCLEOTIDE SEQUENCE [LARGE SCALE GENOMIC DNA]</scope>
</reference>
<dbReference type="Ensembl" id="ENSAMET00000012377.2">
    <property type="protein sequence ID" value="ENSAMEP00000011874.2"/>
    <property type="gene ID" value="ENSAMEG00000011295.2"/>
</dbReference>
<dbReference type="HOGENOM" id="CLU_172667_1_0_1"/>
<dbReference type="GeneTree" id="ENSGT00940000169465"/>
<organism evidence="1 2">
    <name type="scientific">Ailuropoda melanoleuca</name>
    <name type="common">Giant panda</name>
    <dbReference type="NCBI Taxonomy" id="9646"/>
    <lineage>
        <taxon>Eukaryota</taxon>
        <taxon>Metazoa</taxon>
        <taxon>Chordata</taxon>
        <taxon>Craniata</taxon>
        <taxon>Vertebrata</taxon>
        <taxon>Euteleostomi</taxon>
        <taxon>Mammalia</taxon>
        <taxon>Eutheria</taxon>
        <taxon>Laurasiatheria</taxon>
        <taxon>Carnivora</taxon>
        <taxon>Caniformia</taxon>
        <taxon>Ursidae</taxon>
        <taxon>Ailuropoda</taxon>
    </lineage>
</organism>
<reference evidence="1" key="3">
    <citation type="submission" date="2025-09" db="UniProtKB">
        <authorList>
            <consortium name="Ensembl"/>
        </authorList>
    </citation>
    <scope>IDENTIFICATION</scope>
</reference>
<dbReference type="InParanoid" id="G1LXR9"/>
<evidence type="ECO:0000313" key="2">
    <source>
        <dbReference type="Proteomes" id="UP000008912"/>
    </source>
</evidence>
<protein>
    <recommendedName>
        <fullName evidence="3">Beta-defensin</fullName>
    </recommendedName>
</protein>
<dbReference type="Proteomes" id="UP000008912">
    <property type="component" value="Unassembled WGS sequence"/>
</dbReference>
<evidence type="ECO:0008006" key="3">
    <source>
        <dbReference type="Google" id="ProtNLM"/>
    </source>
</evidence>
<proteinExistence type="predicted"/>
<sequence length="131" mass="15023">MSGIKYHFLRDNFLHHPVNSSSIKLLSLTLFLSLIILRSTSTKFLYTGHLFLKRCENKTGYCKKKCGNRELQKDHLKWRCDRHKVCCVLAIDNKIKPLSSGNKIVMPTVKNQLSTTKKLKTTLMVITASTI</sequence>
<accession>G1LXR9</accession>
<name>G1LXR9_AILME</name>
<reference evidence="1" key="2">
    <citation type="submission" date="2025-08" db="UniProtKB">
        <authorList>
            <consortium name="Ensembl"/>
        </authorList>
    </citation>
    <scope>IDENTIFICATION</scope>
</reference>